<dbReference type="Pfam" id="PF07180">
    <property type="entry name" value="CaiF_GrlA"/>
    <property type="match status" value="1"/>
</dbReference>
<dbReference type="EMBL" id="UGWQ01000004">
    <property type="protein sequence ID" value="SUG27800.1"/>
    <property type="molecule type" value="Genomic_DNA"/>
</dbReference>
<organism evidence="2 3">
    <name type="scientific">Salmonella enterica</name>
    <name type="common">Salmonella choleraesuis</name>
    <dbReference type="NCBI Taxonomy" id="28901"/>
    <lineage>
        <taxon>Bacteria</taxon>
        <taxon>Pseudomonadati</taxon>
        <taxon>Pseudomonadota</taxon>
        <taxon>Gammaproteobacteria</taxon>
        <taxon>Enterobacterales</taxon>
        <taxon>Enterobacteriaceae</taxon>
        <taxon>Salmonella</taxon>
    </lineage>
</organism>
<evidence type="ECO:0000313" key="2">
    <source>
        <dbReference type="EMBL" id="SUG27800.1"/>
    </source>
</evidence>
<protein>
    <submittedName>
        <fullName evidence="2">Putative inner membrane protein</fullName>
    </submittedName>
</protein>
<dbReference type="Gene3D" id="1.10.10.10">
    <property type="entry name" value="Winged helix-like DNA-binding domain superfamily/Winged helix DNA-binding domain"/>
    <property type="match status" value="1"/>
</dbReference>
<dbReference type="AlphaFoldDB" id="A0A379SHU5"/>
<evidence type="ECO:0000256" key="1">
    <source>
        <dbReference type="SAM" id="MobiDB-lite"/>
    </source>
</evidence>
<dbReference type="Proteomes" id="UP000254332">
    <property type="component" value="Unassembled WGS sequence"/>
</dbReference>
<evidence type="ECO:0000313" key="3">
    <source>
        <dbReference type="Proteomes" id="UP000254332"/>
    </source>
</evidence>
<proteinExistence type="predicted"/>
<dbReference type="InterPro" id="IPR036388">
    <property type="entry name" value="WH-like_DNA-bd_sf"/>
</dbReference>
<name>A0A379SHU5_SALER</name>
<accession>A0A379SHU5</accession>
<feature type="region of interest" description="Disordered" evidence="1">
    <location>
        <begin position="140"/>
        <end position="162"/>
    </location>
</feature>
<reference evidence="2 3" key="1">
    <citation type="submission" date="2018-06" db="EMBL/GenBank/DDBJ databases">
        <authorList>
            <consortium name="Pathogen Informatics"/>
            <person name="Doyle S."/>
        </authorList>
    </citation>
    <scope>NUCLEOTIDE SEQUENCE [LARGE SCALE GENOMIC DNA]</scope>
    <source>
        <strain evidence="2 3">NCTC10718</strain>
    </source>
</reference>
<gene>
    <name evidence="2" type="ORF">NCTC10718_05130</name>
</gene>
<dbReference type="GO" id="GO:0006351">
    <property type="term" value="P:DNA-templated transcription"/>
    <property type="evidence" value="ECO:0007669"/>
    <property type="project" value="InterPro"/>
</dbReference>
<dbReference type="InterPro" id="IPR020357">
    <property type="entry name" value="Tscrpt_reg_CaiF/GrlA"/>
</dbReference>
<sequence length="162" mass="18691">MVCPEEPRERYREEWITPPEITHLGITVLYQAVACWALLQEKPVTVLDVSLAFQVAERRASDVLHYITHDAGDMVQAETQVIRCSRGRRKAVRVLSVYSPLFFRQKKRGKQQHQAKNSSGRKKREICEITQHLRTWFVSRRTGESVPGPTGQPEQPRILVSK</sequence>